<feature type="region of interest" description="Disordered" evidence="1">
    <location>
        <begin position="15"/>
        <end position="39"/>
    </location>
</feature>
<dbReference type="EMBL" id="CAJJDP010000001">
    <property type="protein sequence ID" value="CAD8131981.1"/>
    <property type="molecule type" value="Genomic_DNA"/>
</dbReference>
<protein>
    <submittedName>
        <fullName evidence="2">Uncharacterized protein</fullName>
    </submittedName>
</protein>
<dbReference type="Proteomes" id="UP000683925">
    <property type="component" value="Unassembled WGS sequence"/>
</dbReference>
<comment type="caution">
    <text evidence="2">The sequence shown here is derived from an EMBL/GenBank/DDBJ whole genome shotgun (WGS) entry which is preliminary data.</text>
</comment>
<dbReference type="AlphaFoldDB" id="A0A8S1RSS9"/>
<organism evidence="2 3">
    <name type="scientific">Paramecium octaurelia</name>
    <dbReference type="NCBI Taxonomy" id="43137"/>
    <lineage>
        <taxon>Eukaryota</taxon>
        <taxon>Sar</taxon>
        <taxon>Alveolata</taxon>
        <taxon>Ciliophora</taxon>
        <taxon>Intramacronucleata</taxon>
        <taxon>Oligohymenophorea</taxon>
        <taxon>Peniculida</taxon>
        <taxon>Parameciidae</taxon>
        <taxon>Paramecium</taxon>
    </lineage>
</organism>
<reference evidence="2" key="1">
    <citation type="submission" date="2021-01" db="EMBL/GenBank/DDBJ databases">
        <authorList>
            <consortium name="Genoscope - CEA"/>
            <person name="William W."/>
        </authorList>
    </citation>
    <scope>NUCLEOTIDE SEQUENCE</scope>
</reference>
<evidence type="ECO:0000256" key="1">
    <source>
        <dbReference type="SAM" id="MobiDB-lite"/>
    </source>
</evidence>
<name>A0A8S1RSS9_PAROT</name>
<accession>A0A8S1RSS9</accession>
<gene>
    <name evidence="2" type="ORF">POCTA_138.1.T0030202</name>
</gene>
<dbReference type="OrthoDB" id="10324609at2759"/>
<keyword evidence="3" id="KW-1185">Reference proteome</keyword>
<proteinExistence type="predicted"/>
<evidence type="ECO:0000313" key="3">
    <source>
        <dbReference type="Proteomes" id="UP000683925"/>
    </source>
</evidence>
<dbReference type="OMA" id="IQMIKMP"/>
<sequence>MNNFEQDFYQFVKDQLAKKRRQKDSSPNTPLGEPDEMEKNRLFNQNVTKVLQQERKKMRIHKVSKEQQFDKRFKDFSNIDTFLDIKQFLRHLSNQKLARVEKKKKLKTLKKIDSDSDNDDIFDYAEIIQKSKSIVENSTVIRHSPDIKGYLIQEEQPNQTKQDVEELKTEDDKFYNGIDKLFIDIRTKSEQIALQRKYEQERKNCKGSIQMIKMPQKQLEENLLEKERMDELISRQAKQFKEQTEKVLTLLEKTTKQLFNNKQKKGLPRFIKKLTEPNQQLSEISEERTTLHQFYPETSRSTIKLPYLSPNTSKIYSHRTFLSQVVIPVSRKESQIIEKVEPQEKIKHQFRQFIQKLDKAKETFDKQYQTDKELLSIQQRIIKNMNKIGEIPLESLRILNKKEVEVNNLKLSKFKKLNPIQIL</sequence>
<evidence type="ECO:0000313" key="2">
    <source>
        <dbReference type="EMBL" id="CAD8131981.1"/>
    </source>
</evidence>